<dbReference type="PANTHER" id="PTHR43304:SF1">
    <property type="entry name" value="PAC DOMAIN-CONTAINING PROTEIN"/>
    <property type="match status" value="1"/>
</dbReference>
<dbReference type="Proteomes" id="UP000254919">
    <property type="component" value="Unassembled WGS sequence"/>
</dbReference>
<dbReference type="InterPro" id="IPR035965">
    <property type="entry name" value="PAS-like_dom_sf"/>
</dbReference>
<dbReference type="InterPro" id="IPR000700">
    <property type="entry name" value="PAS-assoc_C"/>
</dbReference>
<dbReference type="EMBL" id="UGVN01000001">
    <property type="protein sequence ID" value="SUE38811.1"/>
    <property type="molecule type" value="Genomic_DNA"/>
</dbReference>
<protein>
    <recommendedName>
        <fullName evidence="2">histidine kinase</fullName>
        <ecNumber evidence="2">2.7.13.3</ecNumber>
    </recommendedName>
</protein>
<evidence type="ECO:0000256" key="1">
    <source>
        <dbReference type="ARBA" id="ARBA00000085"/>
    </source>
</evidence>
<name>A0A379MZ21_9PROT</name>
<dbReference type="Gene3D" id="3.30.450.20">
    <property type="entry name" value="PAS domain"/>
    <property type="match status" value="2"/>
</dbReference>
<dbReference type="RefSeq" id="WP_218565024.1">
    <property type="nucleotide sequence ID" value="NZ_UGVN01000001.1"/>
</dbReference>
<feature type="region of interest" description="Disordered" evidence="6">
    <location>
        <begin position="229"/>
        <end position="333"/>
    </location>
</feature>
<dbReference type="SMART" id="SM00086">
    <property type="entry name" value="PAC"/>
    <property type="match status" value="1"/>
</dbReference>
<organism evidence="9 10">
    <name type="scientific">Roseomonas mucosa</name>
    <dbReference type="NCBI Taxonomy" id="207340"/>
    <lineage>
        <taxon>Bacteria</taxon>
        <taxon>Pseudomonadati</taxon>
        <taxon>Pseudomonadota</taxon>
        <taxon>Alphaproteobacteria</taxon>
        <taxon>Acetobacterales</taxon>
        <taxon>Roseomonadaceae</taxon>
        <taxon>Roseomonas</taxon>
    </lineage>
</organism>
<dbReference type="PROSITE" id="PS50113">
    <property type="entry name" value="PAC"/>
    <property type="match status" value="1"/>
</dbReference>
<evidence type="ECO:0000256" key="2">
    <source>
        <dbReference type="ARBA" id="ARBA00012438"/>
    </source>
</evidence>
<feature type="compositionally biased region" description="Low complexity" evidence="6">
    <location>
        <begin position="310"/>
        <end position="333"/>
    </location>
</feature>
<dbReference type="Pfam" id="PF08448">
    <property type="entry name" value="PAS_4"/>
    <property type="match status" value="1"/>
</dbReference>
<dbReference type="Pfam" id="PF08447">
    <property type="entry name" value="PAS_3"/>
    <property type="match status" value="1"/>
</dbReference>
<dbReference type="SMART" id="SM00091">
    <property type="entry name" value="PAS"/>
    <property type="match status" value="2"/>
</dbReference>
<dbReference type="AlphaFoldDB" id="A0A379MZ21"/>
<evidence type="ECO:0000256" key="5">
    <source>
        <dbReference type="ARBA" id="ARBA00022777"/>
    </source>
</evidence>
<feature type="compositionally biased region" description="Low complexity" evidence="6">
    <location>
        <begin position="271"/>
        <end position="286"/>
    </location>
</feature>
<evidence type="ECO:0000256" key="3">
    <source>
        <dbReference type="ARBA" id="ARBA00022553"/>
    </source>
</evidence>
<dbReference type="InterPro" id="IPR013656">
    <property type="entry name" value="PAS_4"/>
</dbReference>
<evidence type="ECO:0000256" key="4">
    <source>
        <dbReference type="ARBA" id="ARBA00022679"/>
    </source>
</evidence>
<keyword evidence="5" id="KW-0418">Kinase</keyword>
<gene>
    <name evidence="9" type="primary">fixL</name>
    <name evidence="9" type="ORF">NCTC13291_00892</name>
</gene>
<proteinExistence type="predicted"/>
<dbReference type="PANTHER" id="PTHR43304">
    <property type="entry name" value="PHYTOCHROME-LIKE PROTEIN CPH1"/>
    <property type="match status" value="1"/>
</dbReference>
<feature type="domain" description="PAS" evidence="7">
    <location>
        <begin position="152"/>
        <end position="223"/>
    </location>
</feature>
<dbReference type="InterPro" id="IPR052162">
    <property type="entry name" value="Sensor_kinase/Photoreceptor"/>
</dbReference>
<feature type="compositionally biased region" description="Low complexity" evidence="6">
    <location>
        <begin position="247"/>
        <end position="263"/>
    </location>
</feature>
<comment type="catalytic activity">
    <reaction evidence="1">
        <text>ATP + protein L-histidine = ADP + protein N-phospho-L-histidine.</text>
        <dbReference type="EC" id="2.7.13.3"/>
    </reaction>
</comment>
<evidence type="ECO:0000313" key="9">
    <source>
        <dbReference type="EMBL" id="SUE38811.1"/>
    </source>
</evidence>
<keyword evidence="4 9" id="KW-0808">Transferase</keyword>
<feature type="domain" description="PAC" evidence="8">
    <location>
        <begin position="99"/>
        <end position="151"/>
    </location>
</feature>
<evidence type="ECO:0000256" key="6">
    <source>
        <dbReference type="SAM" id="MobiDB-lite"/>
    </source>
</evidence>
<accession>A0A379MZ21</accession>
<dbReference type="SUPFAM" id="SSF55785">
    <property type="entry name" value="PYP-like sensor domain (PAS domain)"/>
    <property type="match status" value="2"/>
</dbReference>
<evidence type="ECO:0000259" key="8">
    <source>
        <dbReference type="PROSITE" id="PS50113"/>
    </source>
</evidence>
<dbReference type="GO" id="GO:0004673">
    <property type="term" value="F:protein histidine kinase activity"/>
    <property type="evidence" value="ECO:0007669"/>
    <property type="project" value="UniProtKB-EC"/>
</dbReference>
<dbReference type="EC" id="2.7.13.3" evidence="2"/>
<sequence length="333" mass="35601">MAASENDTAGAQDAPPGGYDDAERIQLALAAGAITGTWFWDLPTDRFTIDEQFAQAFGIDPALGRQGLSLEQVIATVHPDDKPGLAATIGEVIARGGPYAHQYRVRRADGRYYWIEANGRVDKAPDGTPLRFPGVLLDLEQRRAIEAERDRANILLRSFIEAVPGVVYAKDREGRMLLANKGTTELIGKPPDFYLGRTDREFLDDTAQAEAVMANDRRIMESGILEQVEEEVRRPDGTPATWLSTKAPSATGAARSSASSAPPSTSPPARRPSVSARPSTPSSNSVSPPPSPNGSRPRPPSASPRRWKPSDSSPAASRTTSTTSSPASSAPST</sequence>
<evidence type="ECO:0000313" key="10">
    <source>
        <dbReference type="Proteomes" id="UP000254919"/>
    </source>
</evidence>
<dbReference type="PROSITE" id="PS50112">
    <property type="entry name" value="PAS"/>
    <property type="match status" value="1"/>
</dbReference>
<dbReference type="InterPro" id="IPR013655">
    <property type="entry name" value="PAS_fold_3"/>
</dbReference>
<evidence type="ECO:0000259" key="7">
    <source>
        <dbReference type="PROSITE" id="PS50112"/>
    </source>
</evidence>
<dbReference type="InterPro" id="IPR000014">
    <property type="entry name" value="PAS"/>
</dbReference>
<feature type="compositionally biased region" description="Pro residues" evidence="6">
    <location>
        <begin position="287"/>
        <end position="302"/>
    </location>
</feature>
<keyword evidence="3" id="KW-0597">Phosphoprotein</keyword>
<dbReference type="CDD" id="cd00130">
    <property type="entry name" value="PAS"/>
    <property type="match status" value="2"/>
</dbReference>
<dbReference type="InterPro" id="IPR001610">
    <property type="entry name" value="PAC"/>
</dbReference>
<reference evidence="9 10" key="1">
    <citation type="submission" date="2018-06" db="EMBL/GenBank/DDBJ databases">
        <authorList>
            <consortium name="Pathogen Informatics"/>
            <person name="Doyle S."/>
        </authorList>
    </citation>
    <scope>NUCLEOTIDE SEQUENCE [LARGE SCALE GENOMIC DNA]</scope>
    <source>
        <strain evidence="9 10">NCTC13291</strain>
    </source>
</reference>